<evidence type="ECO:0000313" key="8">
    <source>
        <dbReference type="Proteomes" id="UP001230268"/>
    </source>
</evidence>
<dbReference type="Pfam" id="PF00076">
    <property type="entry name" value="RRM_1"/>
    <property type="match status" value="1"/>
</dbReference>
<evidence type="ECO:0000256" key="4">
    <source>
        <dbReference type="SAM" id="MobiDB-lite"/>
    </source>
</evidence>
<dbReference type="Gene3D" id="3.30.70.330">
    <property type="match status" value="1"/>
</dbReference>
<dbReference type="CDD" id="cd00060">
    <property type="entry name" value="FHA"/>
    <property type="match status" value="1"/>
</dbReference>
<dbReference type="CDD" id="cd15457">
    <property type="entry name" value="NADAR"/>
    <property type="match status" value="1"/>
</dbReference>
<dbReference type="PROSITE" id="PS50102">
    <property type="entry name" value="RRM"/>
    <property type="match status" value="1"/>
</dbReference>
<dbReference type="PROSITE" id="PS50006">
    <property type="entry name" value="FHA_DOMAIN"/>
    <property type="match status" value="1"/>
</dbReference>
<dbReference type="CDD" id="cd00590">
    <property type="entry name" value="RRM_SF"/>
    <property type="match status" value="1"/>
</dbReference>
<feature type="domain" description="RRM" evidence="6">
    <location>
        <begin position="327"/>
        <end position="413"/>
    </location>
</feature>
<evidence type="ECO:0000313" key="7">
    <source>
        <dbReference type="EMBL" id="KAK1443278.1"/>
    </source>
</evidence>
<feature type="compositionally biased region" description="Low complexity" evidence="4">
    <location>
        <begin position="463"/>
        <end position="475"/>
    </location>
</feature>
<accession>A0AAD8LKP7</accession>
<keyword evidence="2 3" id="KW-0694">RNA-binding</keyword>
<feature type="compositionally biased region" description="Basic residues" evidence="4">
    <location>
        <begin position="422"/>
        <end position="433"/>
    </location>
</feature>
<dbReference type="SMART" id="SM00360">
    <property type="entry name" value="RRM"/>
    <property type="match status" value="1"/>
</dbReference>
<sequence>MAIDDSDSEAIKADFMTIDNFRGEFDYLDPDYACDVDFKGLKFHSVMHAIRFLRYSHSFDGKKYNYMDSRELPTDMQRNVDTIGEAVTLEDADENPYWNENRQNWIELLLRDKYRRNESLRKKLAETGERGILYRSGDHFLGYDRNKGRNMVGRITEEIRKDVVEYKDHLVWLFMCQNMSKEDFDITLDETKDSQSIERHVFKGKCCYDIGRIPSCHLRPANPSISRVHASLCMKKNGTVCVVSYNSVTGITVGGKYVKANHPVPLKNGDQLTIGASKRVYLIVIDNDMVRRKLQSVTAKRLELKQKAEQKAKEVHTELDTYLKGSDEIVVLNLSYKTKRPDIYDFFMTCGEIEYVQLPQERGASDDLTSDNTAASRGIAFVKFKDKRSAANALERDGMYLNYRKVRVKYKTKQTWKEQQRTFRRRSRSRSRSRSSSSSESNRHWRPSYSSNRRSHHDRRGRNSVSSRSSSASSH</sequence>
<dbReference type="InterPro" id="IPR012816">
    <property type="entry name" value="NADAR"/>
</dbReference>
<organism evidence="7 8">
    <name type="scientific">Babesia gibsoni</name>
    <dbReference type="NCBI Taxonomy" id="33632"/>
    <lineage>
        <taxon>Eukaryota</taxon>
        <taxon>Sar</taxon>
        <taxon>Alveolata</taxon>
        <taxon>Apicomplexa</taxon>
        <taxon>Aconoidasida</taxon>
        <taxon>Piroplasmida</taxon>
        <taxon>Babesiidae</taxon>
        <taxon>Babesia</taxon>
    </lineage>
</organism>
<evidence type="ECO:0000256" key="2">
    <source>
        <dbReference type="ARBA" id="ARBA00022884"/>
    </source>
</evidence>
<comment type="caution">
    <text evidence="7">The sequence shown here is derived from an EMBL/GenBank/DDBJ whole genome shotgun (WGS) entry which is preliminary data.</text>
</comment>
<dbReference type="InterPro" id="IPR037238">
    <property type="entry name" value="YbiA-like_sf"/>
</dbReference>
<evidence type="ECO:0000259" key="6">
    <source>
        <dbReference type="PROSITE" id="PS50102"/>
    </source>
</evidence>
<keyword evidence="8" id="KW-1185">Reference proteome</keyword>
<dbReference type="SUPFAM" id="SSF143990">
    <property type="entry name" value="YbiA-like"/>
    <property type="match status" value="1"/>
</dbReference>
<dbReference type="InterPro" id="IPR035979">
    <property type="entry name" value="RBD_domain_sf"/>
</dbReference>
<evidence type="ECO:0008006" key="9">
    <source>
        <dbReference type="Google" id="ProtNLM"/>
    </source>
</evidence>
<dbReference type="PANTHER" id="PTHR23236:SF119">
    <property type="entry name" value="NUCLEAR RNA-BINDING PROTEIN SART-3"/>
    <property type="match status" value="1"/>
</dbReference>
<dbReference type="GO" id="GO:0003723">
    <property type="term" value="F:RNA binding"/>
    <property type="evidence" value="ECO:0007669"/>
    <property type="project" value="UniProtKB-UniRule"/>
</dbReference>
<evidence type="ECO:0000256" key="1">
    <source>
        <dbReference type="ARBA" id="ARBA00022737"/>
    </source>
</evidence>
<keyword evidence="1" id="KW-0677">Repeat</keyword>
<evidence type="ECO:0000259" key="5">
    <source>
        <dbReference type="PROSITE" id="PS50006"/>
    </source>
</evidence>
<name>A0AAD8LKP7_BABGI</name>
<dbReference type="InterPro" id="IPR000504">
    <property type="entry name" value="RRM_dom"/>
</dbReference>
<dbReference type="InterPro" id="IPR008984">
    <property type="entry name" value="SMAD_FHA_dom_sf"/>
</dbReference>
<gene>
    <name evidence="7" type="ORF">BgAZ_201540</name>
</gene>
<protein>
    <recommendedName>
        <fullName evidence="9">FHA domain-containing protein</fullName>
    </recommendedName>
</protein>
<evidence type="ECO:0000256" key="3">
    <source>
        <dbReference type="PROSITE-ProRule" id="PRU00176"/>
    </source>
</evidence>
<dbReference type="SUPFAM" id="SSF54928">
    <property type="entry name" value="RNA-binding domain, RBD"/>
    <property type="match status" value="1"/>
</dbReference>
<dbReference type="Proteomes" id="UP001230268">
    <property type="component" value="Unassembled WGS sequence"/>
</dbReference>
<dbReference type="PANTHER" id="PTHR23236">
    <property type="entry name" value="EUKARYOTIC TRANSLATION INITIATION FACTOR 4B/4H"/>
    <property type="match status" value="1"/>
</dbReference>
<dbReference type="SUPFAM" id="SSF49879">
    <property type="entry name" value="SMAD/FHA domain"/>
    <property type="match status" value="1"/>
</dbReference>
<reference evidence="7" key="1">
    <citation type="submission" date="2023-08" db="EMBL/GenBank/DDBJ databases">
        <title>Draft sequence of the Babesia gibsoni genome.</title>
        <authorList>
            <person name="Yamagishi J.Y."/>
            <person name="Xuan X.X."/>
        </authorList>
    </citation>
    <scope>NUCLEOTIDE SEQUENCE</scope>
    <source>
        <strain evidence="7">Azabu</strain>
    </source>
</reference>
<dbReference type="EMBL" id="JAVEPI010000002">
    <property type="protein sequence ID" value="KAK1443278.1"/>
    <property type="molecule type" value="Genomic_DNA"/>
</dbReference>
<dbReference type="Pfam" id="PF00498">
    <property type="entry name" value="FHA"/>
    <property type="match status" value="1"/>
</dbReference>
<dbReference type="Gene3D" id="2.60.200.20">
    <property type="match status" value="1"/>
</dbReference>
<dbReference type="InterPro" id="IPR000253">
    <property type="entry name" value="FHA_dom"/>
</dbReference>
<feature type="compositionally biased region" description="Basic residues" evidence="4">
    <location>
        <begin position="453"/>
        <end position="462"/>
    </location>
</feature>
<dbReference type="InterPro" id="IPR012677">
    <property type="entry name" value="Nucleotide-bd_a/b_plait_sf"/>
</dbReference>
<proteinExistence type="predicted"/>
<dbReference type="Gene3D" id="1.10.357.40">
    <property type="entry name" value="YbiA-like"/>
    <property type="match status" value="1"/>
</dbReference>
<feature type="region of interest" description="Disordered" evidence="4">
    <location>
        <begin position="414"/>
        <end position="475"/>
    </location>
</feature>
<dbReference type="AlphaFoldDB" id="A0AAD8LKP7"/>
<feature type="domain" description="FHA" evidence="5">
    <location>
        <begin position="208"/>
        <end position="258"/>
    </location>
</feature>